<evidence type="ECO:0000259" key="1">
    <source>
        <dbReference type="Pfam" id="PF06985"/>
    </source>
</evidence>
<feature type="domain" description="Heterokaryon incompatibility" evidence="1">
    <location>
        <begin position="83"/>
        <end position="227"/>
    </location>
</feature>
<evidence type="ECO:0000313" key="2">
    <source>
        <dbReference type="EMBL" id="KAK5089312.1"/>
    </source>
</evidence>
<name>A0ABR0K693_9EURO</name>
<dbReference type="PANTHER" id="PTHR24148">
    <property type="entry name" value="ANKYRIN REPEAT DOMAIN-CONTAINING PROTEIN 39 HOMOLOG-RELATED"/>
    <property type="match status" value="1"/>
</dbReference>
<dbReference type="InterPro" id="IPR052895">
    <property type="entry name" value="HetReg/Transcr_Mod"/>
</dbReference>
<accession>A0ABR0K693</accession>
<gene>
    <name evidence="2" type="ORF">LTR24_006306</name>
</gene>
<dbReference type="Pfam" id="PF06985">
    <property type="entry name" value="HET"/>
    <property type="match status" value="1"/>
</dbReference>
<protein>
    <recommendedName>
        <fullName evidence="1">Heterokaryon incompatibility domain-containing protein</fullName>
    </recommendedName>
</protein>
<dbReference type="InterPro" id="IPR010730">
    <property type="entry name" value="HET"/>
</dbReference>
<organism evidence="2 3">
    <name type="scientific">Lithohypha guttulata</name>
    <dbReference type="NCBI Taxonomy" id="1690604"/>
    <lineage>
        <taxon>Eukaryota</taxon>
        <taxon>Fungi</taxon>
        <taxon>Dikarya</taxon>
        <taxon>Ascomycota</taxon>
        <taxon>Pezizomycotina</taxon>
        <taxon>Eurotiomycetes</taxon>
        <taxon>Chaetothyriomycetidae</taxon>
        <taxon>Chaetothyriales</taxon>
        <taxon>Trichomeriaceae</taxon>
        <taxon>Lithohypha</taxon>
    </lineage>
</organism>
<proteinExistence type="predicted"/>
<reference evidence="2 3" key="1">
    <citation type="submission" date="2023-08" db="EMBL/GenBank/DDBJ databases">
        <title>Black Yeasts Isolated from many extreme environments.</title>
        <authorList>
            <person name="Coleine C."/>
            <person name="Stajich J.E."/>
            <person name="Selbmann L."/>
        </authorList>
    </citation>
    <scope>NUCLEOTIDE SEQUENCE [LARGE SCALE GENOMIC DNA]</scope>
    <source>
        <strain evidence="2 3">CCFEE 5885</strain>
    </source>
</reference>
<evidence type="ECO:0000313" key="3">
    <source>
        <dbReference type="Proteomes" id="UP001345013"/>
    </source>
</evidence>
<sequence>MSFSEANISTHAGDCRPKRKFSRIERRATNSHHPEATQYEQPFHYKPLDRSKGAVRLIKVYPLHEDGRIRCRIERHHISSADYVALSYVWGLDDAHITILMNGQDFRVRPNLYAFLRHVAKNKHFSDALFWIDAISINQLDVGEKNGHVRHMGAIYSRASRVIAWLGHSSGPQAIGTKPPNRWICCDQFDSDTQTSRKHSCDWKVPSRTSWEVVMHPYWSRLWIAQELGLANRVDILWRDRFYNWFRLKKHLASNVARERQLRLVSGRQRTSLVVNLEFIRDLPIARYFKRAEAEPLGNLVPRFAFHECQVGHDHAYALLSLASDGGTFEPDYNESCISLFLRLMTFCYSHPTATFTNKIGSALGLDPIVKGIAVDFLGHPQVSDHSINANGIQYRLTEDCSNTMSSPEARVVIRLPDTNLHLMFHASPGEDATSGTTYSFISRIETTSGRVEQAKNKFGHRSKEDKGNLWVQGHGVKDLRDTTLTVNSTTSDFRFHASWLAVLAIFELSETQALRGRLESRIRSWTMHTDLVHEQRQVFTISK</sequence>
<dbReference type="EMBL" id="JAVRRG010000080">
    <property type="protein sequence ID" value="KAK5089312.1"/>
    <property type="molecule type" value="Genomic_DNA"/>
</dbReference>
<comment type="caution">
    <text evidence="2">The sequence shown here is derived from an EMBL/GenBank/DDBJ whole genome shotgun (WGS) entry which is preliminary data.</text>
</comment>
<dbReference type="PANTHER" id="PTHR24148:SF73">
    <property type="entry name" value="HET DOMAIN PROTEIN (AFU_ORTHOLOGUE AFUA_8G01020)"/>
    <property type="match status" value="1"/>
</dbReference>
<keyword evidence="3" id="KW-1185">Reference proteome</keyword>
<dbReference type="Proteomes" id="UP001345013">
    <property type="component" value="Unassembled WGS sequence"/>
</dbReference>